<gene>
    <name evidence="1" type="ORF">BDR25DRAFT_340620</name>
</gene>
<keyword evidence="2" id="KW-1185">Reference proteome</keyword>
<dbReference type="Proteomes" id="UP000799755">
    <property type="component" value="Unassembled WGS sequence"/>
</dbReference>
<reference evidence="1" key="1">
    <citation type="journal article" date="2020" name="Stud. Mycol.">
        <title>101 Dothideomycetes genomes: a test case for predicting lifestyles and emergence of pathogens.</title>
        <authorList>
            <person name="Haridas S."/>
            <person name="Albert R."/>
            <person name="Binder M."/>
            <person name="Bloem J."/>
            <person name="Labutti K."/>
            <person name="Salamov A."/>
            <person name="Andreopoulos B."/>
            <person name="Baker S."/>
            <person name="Barry K."/>
            <person name="Bills G."/>
            <person name="Bluhm B."/>
            <person name="Cannon C."/>
            <person name="Castanera R."/>
            <person name="Culley D."/>
            <person name="Daum C."/>
            <person name="Ezra D."/>
            <person name="Gonzalez J."/>
            <person name="Henrissat B."/>
            <person name="Kuo A."/>
            <person name="Liang C."/>
            <person name="Lipzen A."/>
            <person name="Lutzoni F."/>
            <person name="Magnuson J."/>
            <person name="Mondo S."/>
            <person name="Nolan M."/>
            <person name="Ohm R."/>
            <person name="Pangilinan J."/>
            <person name="Park H.-J."/>
            <person name="Ramirez L."/>
            <person name="Alfaro M."/>
            <person name="Sun H."/>
            <person name="Tritt A."/>
            <person name="Yoshinaga Y."/>
            <person name="Zwiers L.-H."/>
            <person name="Turgeon B."/>
            <person name="Goodwin S."/>
            <person name="Spatafora J."/>
            <person name="Crous P."/>
            <person name="Grigoriev I."/>
        </authorList>
    </citation>
    <scope>NUCLEOTIDE SEQUENCE</scope>
    <source>
        <strain evidence="1">ATCC 200398</strain>
    </source>
</reference>
<proteinExistence type="predicted"/>
<name>A0ACB6R6S3_9PLEO</name>
<accession>A0ACB6R6S3</accession>
<protein>
    <submittedName>
        <fullName evidence="1">Uncharacterized protein</fullName>
    </submittedName>
</protein>
<evidence type="ECO:0000313" key="2">
    <source>
        <dbReference type="Proteomes" id="UP000799755"/>
    </source>
</evidence>
<organism evidence="1 2">
    <name type="scientific">Lindgomyces ingoldianus</name>
    <dbReference type="NCBI Taxonomy" id="673940"/>
    <lineage>
        <taxon>Eukaryota</taxon>
        <taxon>Fungi</taxon>
        <taxon>Dikarya</taxon>
        <taxon>Ascomycota</taxon>
        <taxon>Pezizomycotina</taxon>
        <taxon>Dothideomycetes</taxon>
        <taxon>Pleosporomycetidae</taxon>
        <taxon>Pleosporales</taxon>
        <taxon>Lindgomycetaceae</taxon>
        <taxon>Lindgomyces</taxon>
    </lineage>
</organism>
<comment type="caution">
    <text evidence="1">The sequence shown here is derived from an EMBL/GenBank/DDBJ whole genome shotgun (WGS) entry which is preliminary data.</text>
</comment>
<evidence type="ECO:0000313" key="1">
    <source>
        <dbReference type="EMBL" id="KAF2474993.1"/>
    </source>
</evidence>
<dbReference type="EMBL" id="MU003497">
    <property type="protein sequence ID" value="KAF2474993.1"/>
    <property type="molecule type" value="Genomic_DNA"/>
</dbReference>
<sequence>MQPILYQTLLIFQATIVLAHNGNQYTCLATPQISTTAETVTIPPFPHQCACLTEPRKFNWQILAKMTVSGILAAMQELLASWIAHDKGKHGSYYTSRVPKTALYGLFISAPLVQVLGPLIRMSFPTCTDLRCHTVTTWAETMIVRLVQGATYLVAIALIAGARTFHQVRASVRAGFMSTVRVYWFCLPFCLGFAQALIDVGSWPILFEFLAFLIGIFINTSVKKKRLAALRRKKFGISGEKSANKRRKVNKKVLFGSG</sequence>